<dbReference type="Proteomes" id="UP000321518">
    <property type="component" value="Unassembled WGS sequence"/>
</dbReference>
<feature type="compositionally biased region" description="Basic residues" evidence="1">
    <location>
        <begin position="1"/>
        <end position="10"/>
    </location>
</feature>
<feature type="compositionally biased region" description="Low complexity" evidence="1">
    <location>
        <begin position="760"/>
        <end position="775"/>
    </location>
</feature>
<feature type="compositionally biased region" description="Polar residues" evidence="1">
    <location>
        <begin position="517"/>
        <end position="534"/>
    </location>
</feature>
<feature type="region of interest" description="Disordered" evidence="1">
    <location>
        <begin position="278"/>
        <end position="437"/>
    </location>
</feature>
<dbReference type="AlphaFoldDB" id="A0A511KAN7"/>
<feature type="region of interest" description="Disordered" evidence="1">
    <location>
        <begin position="1144"/>
        <end position="1176"/>
    </location>
</feature>
<feature type="compositionally biased region" description="Low complexity" evidence="1">
    <location>
        <begin position="414"/>
        <end position="429"/>
    </location>
</feature>
<feature type="compositionally biased region" description="Low complexity" evidence="1">
    <location>
        <begin position="336"/>
        <end position="349"/>
    </location>
</feature>
<accession>A0A511KAN7</accession>
<dbReference type="EMBL" id="BJWK01000002">
    <property type="protein sequence ID" value="GEM07016.1"/>
    <property type="molecule type" value="Genomic_DNA"/>
</dbReference>
<feature type="compositionally biased region" description="Low complexity" evidence="1">
    <location>
        <begin position="498"/>
        <end position="511"/>
    </location>
</feature>
<feature type="region of interest" description="Disordered" evidence="1">
    <location>
        <begin position="456"/>
        <end position="672"/>
    </location>
</feature>
<protein>
    <submittedName>
        <fullName evidence="2">Uncharacterized protein</fullName>
    </submittedName>
</protein>
<evidence type="ECO:0000313" key="2">
    <source>
        <dbReference type="EMBL" id="GEM07016.1"/>
    </source>
</evidence>
<feature type="compositionally biased region" description="Polar residues" evidence="1">
    <location>
        <begin position="39"/>
        <end position="49"/>
    </location>
</feature>
<comment type="caution">
    <text evidence="2">The sequence shown here is derived from an EMBL/GenBank/DDBJ whole genome shotgun (WGS) entry which is preliminary data.</text>
</comment>
<feature type="compositionally biased region" description="Polar residues" evidence="1">
    <location>
        <begin position="382"/>
        <end position="396"/>
    </location>
</feature>
<organism evidence="2 3">
    <name type="scientific">Rhodotorula toruloides</name>
    <name type="common">Yeast</name>
    <name type="synonym">Rhodosporidium toruloides</name>
    <dbReference type="NCBI Taxonomy" id="5286"/>
    <lineage>
        <taxon>Eukaryota</taxon>
        <taxon>Fungi</taxon>
        <taxon>Dikarya</taxon>
        <taxon>Basidiomycota</taxon>
        <taxon>Pucciniomycotina</taxon>
        <taxon>Microbotryomycetes</taxon>
        <taxon>Sporidiobolales</taxon>
        <taxon>Sporidiobolaceae</taxon>
        <taxon>Rhodotorula</taxon>
    </lineage>
</organism>
<evidence type="ECO:0000256" key="1">
    <source>
        <dbReference type="SAM" id="MobiDB-lite"/>
    </source>
</evidence>
<feature type="region of interest" description="Disordered" evidence="1">
    <location>
        <begin position="856"/>
        <end position="910"/>
    </location>
</feature>
<feature type="compositionally biased region" description="Low complexity" evidence="1">
    <location>
        <begin position="893"/>
        <end position="910"/>
    </location>
</feature>
<feature type="compositionally biased region" description="Polar residues" evidence="1">
    <location>
        <begin position="596"/>
        <end position="606"/>
    </location>
</feature>
<proteinExistence type="predicted"/>
<dbReference type="OrthoDB" id="2537927at2759"/>
<gene>
    <name evidence="2" type="ORF">Rt10032_c02g1033</name>
</gene>
<feature type="compositionally biased region" description="Basic and acidic residues" evidence="1">
    <location>
        <begin position="365"/>
        <end position="374"/>
    </location>
</feature>
<feature type="compositionally biased region" description="Polar residues" evidence="1">
    <location>
        <begin position="718"/>
        <end position="727"/>
    </location>
</feature>
<feature type="compositionally biased region" description="Low complexity" evidence="1">
    <location>
        <begin position="1155"/>
        <end position="1168"/>
    </location>
</feature>
<feature type="compositionally biased region" description="Polar residues" evidence="1">
    <location>
        <begin position="14"/>
        <end position="24"/>
    </location>
</feature>
<feature type="compositionally biased region" description="Acidic residues" evidence="1">
    <location>
        <begin position="949"/>
        <end position="958"/>
    </location>
</feature>
<feature type="compositionally biased region" description="Polar residues" evidence="1">
    <location>
        <begin position="301"/>
        <end position="312"/>
    </location>
</feature>
<feature type="region of interest" description="Disordered" evidence="1">
    <location>
        <begin position="937"/>
        <end position="971"/>
    </location>
</feature>
<name>A0A511KAN7_RHOTO</name>
<feature type="compositionally biased region" description="Polar residues" evidence="1">
    <location>
        <begin position="782"/>
        <end position="796"/>
    </location>
</feature>
<feature type="compositionally biased region" description="Polar residues" evidence="1">
    <location>
        <begin position="210"/>
        <end position="227"/>
    </location>
</feature>
<sequence>MGLFSRKKQRDHQQGPSTAATSSGARAPHSSGAGDGHASPTNSAYSSLPHQHAGGPASPPLPSPPERNRVFGALGSRASSSTLSLPAFGLAGRDDARAGEPRRRQVSATGALNAHEASAEREKGKWSRWKLGRGSKQRRDSVSSTYGAGGGVGGEADDGSGFVVKSFRTVSRVHEDPMPSRPSYSSTKPLQPTLTHLPASAPPFDAHDSAQPQESLRASLDYGSSRQYPRRPSLATFGAPNSSTGAWDPATSPTITAEAFRLASARSKSSVSLASLATGLEADPSSPVESSRPRFEPQRPASRTSRRGSSYSEAGVSGILAPPRPSFAMGQQANGSSSSIHSRASSNASLQLGMIGSPGPANAEEMERLDRSADSARPTGGMRSSESTFSVASFTTAPEGRSGASTPRPLSQVGGSSISPASAAPSRRPGPAKRMSTGDSELRLIASYGDMISSSPPIGSPIELPASFHSSAAPDSTSSRTTFETPQKGEYCRQTRMPSVSVQPPTPQSASGFSPVPQASPSAFTRQKCTSSLAPESVKTALHGTGVGRAKGKGKAVPRMGWVSDSSDENEASSEPAPDDSDSDSDDEVPLAAIRSRSQTDLTLRSSMDGGTRPVSDQHQQALRHKPSGELEVLKDAMSPIKSSFGPDVRRAGLGVSPLQRRGSNRRSVSTLSFSTSMTVSQAAAADAVVAAATSAGTAPSTPAPDSPTRSIMRPSFQPRSVSNPSTPTIPPLSVLSSSAASSATATPVPSPLFAFSARDRSSASSGSGTASSSSVPHTPRDSSPNVSDLNFSTTAHAPKPSVKFDLGSNADEAARWTKGRRMSMQSALGGGSFLHPPSSLGASFAHRSNPSLPTFAGFSKPSNTSVRSLSTGAPTHGRTASALTPTPASRQAASNASTSGIGSSASSTAVEETVYDRMKARHKAEAIEALKIGRDLNHPSGLVPDRERDDDDEDENEPLANLPTKGSVMGGGGAPSMMSGMSGMFVHPMAMGMGGTYSPLAVAPPGVDPYLYASLPPDQKMSLHQRASQMMAMMQEAAVRAKAESVAGSAIGGSASSDLGGGGSMHGGHMPGVSLGSYDAFYGGMYGQPQHPFQHHHHHMPSQGVHLPPFAPSFAMSQPFFQPQAHPGFYGMPAYAGSAIGLPSGPASTMSMPGAQRSSAAGRASSAVGIGQRRR</sequence>
<feature type="compositionally biased region" description="Basic and acidic residues" evidence="1">
    <location>
        <begin position="92"/>
        <end position="103"/>
    </location>
</feature>
<feature type="compositionally biased region" description="Polar residues" evidence="1">
    <location>
        <begin position="882"/>
        <end position="892"/>
    </location>
</feature>
<feature type="compositionally biased region" description="Polar residues" evidence="1">
    <location>
        <begin position="239"/>
        <end position="250"/>
    </location>
</feature>
<feature type="compositionally biased region" description="Polar residues" evidence="1">
    <location>
        <begin position="861"/>
        <end position="874"/>
    </location>
</feature>
<evidence type="ECO:0000313" key="3">
    <source>
        <dbReference type="Proteomes" id="UP000321518"/>
    </source>
</evidence>
<feature type="compositionally biased region" description="Basic residues" evidence="1">
    <location>
        <begin position="126"/>
        <end position="136"/>
    </location>
</feature>
<feature type="compositionally biased region" description="Polar residues" evidence="1">
    <location>
        <begin position="468"/>
        <end position="485"/>
    </location>
</feature>
<reference evidence="2 3" key="1">
    <citation type="submission" date="2019-07" db="EMBL/GenBank/DDBJ databases">
        <title>Rhodotorula toruloides NBRC10032 genome sequencing.</title>
        <authorList>
            <person name="Shida Y."/>
            <person name="Takaku H."/>
            <person name="Ogasawara W."/>
            <person name="Mori K."/>
        </authorList>
    </citation>
    <scope>NUCLEOTIDE SEQUENCE [LARGE SCALE GENOMIC DNA]</scope>
    <source>
        <strain evidence="2 3">NBRC10032</strain>
    </source>
</reference>
<feature type="region of interest" description="Disordered" evidence="1">
    <location>
        <begin position="696"/>
        <end position="729"/>
    </location>
</feature>
<feature type="compositionally biased region" description="Polar residues" evidence="1">
    <location>
        <begin position="182"/>
        <end position="194"/>
    </location>
</feature>
<feature type="region of interest" description="Disordered" evidence="1">
    <location>
        <begin position="760"/>
        <end position="807"/>
    </location>
</feature>
<feature type="compositionally biased region" description="Acidic residues" evidence="1">
    <location>
        <begin position="566"/>
        <end position="589"/>
    </location>
</feature>
<feature type="region of interest" description="Disordered" evidence="1">
    <location>
        <begin position="1"/>
        <end position="250"/>
    </location>
</feature>